<keyword evidence="6" id="KW-0503">Monooxygenase</keyword>
<sequence>MMLSLSSAQLGDLAAVSSKLILLSILLVPLGLLSLYLHNTPSTWKDSRRKNLPPGPKGYPFIGNLLDLADSELVRAKAIDWHQRFGDIFYTKIGGTDYIWLSSPKAVKDCLDKKSNIYSSRSPAPFAQDVASGGKRQLFMNYGPAWRNLRKSSHALLNANSAIKYQPIQDFESKQLMVELIDSPEKFYQHNRRYSASVVMLLTYGYRLPKWDHPLVKQIYTVLDNLTEMTAPGAHAVDSFPSLAKLPQQLLGNWRSHAEKVFAYDSQVYMELWEALKKGVDDGSVAECFCKDYYLADPKKHGIDDLQAAYMCGGLVEAGSETTSTTLNNFVLAMLLFPEATAKAQEEIDRVIGSSRMPTWEDEADLPYVRALVKETLRWRAVNKFGMPHYTTDDDWYEGYFIPKNSVVMLNWWAIHMNSELYKDPETFDPSRYLDKPLSAAEYINVNDPYERDHFTYGAGRRVCPGVHVAERSLYINIARTLWGFKITKPIGADGKPIEPDTTMIRGFLSVPRPFQADFTVRSPSHAETIRKTFEAAEKEGINIQRSRLN</sequence>
<dbReference type="PANTHER" id="PTHR46300:SF2">
    <property type="entry name" value="CYTOCHROME P450 MONOOXYGENASE ALNH-RELATED"/>
    <property type="match status" value="1"/>
</dbReference>
<dbReference type="InterPro" id="IPR050364">
    <property type="entry name" value="Cytochrome_P450_fung"/>
</dbReference>
<organism evidence="8 9">
    <name type="scientific">Exophiala viscosa</name>
    <dbReference type="NCBI Taxonomy" id="2486360"/>
    <lineage>
        <taxon>Eukaryota</taxon>
        <taxon>Fungi</taxon>
        <taxon>Dikarya</taxon>
        <taxon>Ascomycota</taxon>
        <taxon>Pezizomycotina</taxon>
        <taxon>Eurotiomycetes</taxon>
        <taxon>Chaetothyriomycetidae</taxon>
        <taxon>Chaetothyriales</taxon>
        <taxon>Herpotrichiellaceae</taxon>
        <taxon>Exophiala</taxon>
    </lineage>
</organism>
<dbReference type="PRINTS" id="PR00463">
    <property type="entry name" value="EP450I"/>
</dbReference>
<dbReference type="CDD" id="cd11065">
    <property type="entry name" value="CYP64-like"/>
    <property type="match status" value="1"/>
</dbReference>
<dbReference type="EMBL" id="MU404356">
    <property type="protein sequence ID" value="KAI1611230.1"/>
    <property type="molecule type" value="Genomic_DNA"/>
</dbReference>
<dbReference type="InterPro" id="IPR001128">
    <property type="entry name" value="Cyt_P450"/>
</dbReference>
<evidence type="ECO:0000313" key="8">
    <source>
        <dbReference type="EMBL" id="KAI1611230.1"/>
    </source>
</evidence>
<dbReference type="InterPro" id="IPR002401">
    <property type="entry name" value="Cyt_P450_E_grp-I"/>
</dbReference>
<evidence type="ECO:0000256" key="5">
    <source>
        <dbReference type="ARBA" id="ARBA00023004"/>
    </source>
</evidence>
<dbReference type="Pfam" id="PF00067">
    <property type="entry name" value="p450"/>
    <property type="match status" value="1"/>
</dbReference>
<comment type="similarity">
    <text evidence="2">Belongs to the cytochrome P450 family.</text>
</comment>
<dbReference type="GO" id="GO:0020037">
    <property type="term" value="F:heme binding"/>
    <property type="evidence" value="ECO:0007669"/>
    <property type="project" value="InterPro"/>
</dbReference>
<evidence type="ECO:0000256" key="4">
    <source>
        <dbReference type="ARBA" id="ARBA00023002"/>
    </source>
</evidence>
<comment type="caution">
    <text evidence="8">The sequence shown here is derived from an EMBL/GenBank/DDBJ whole genome shotgun (WGS) entry which is preliminary data.</text>
</comment>
<protein>
    <submittedName>
        <fullName evidence="8">Cytochrome P450</fullName>
    </submittedName>
</protein>
<dbReference type="PRINTS" id="PR00385">
    <property type="entry name" value="P450"/>
</dbReference>
<feature type="binding site" description="axial binding residue" evidence="7">
    <location>
        <position position="464"/>
    </location>
    <ligand>
        <name>heme</name>
        <dbReference type="ChEBI" id="CHEBI:30413"/>
    </ligand>
    <ligandPart>
        <name>Fe</name>
        <dbReference type="ChEBI" id="CHEBI:18248"/>
    </ligandPart>
</feature>
<dbReference type="AlphaFoldDB" id="A0AAN6IBT8"/>
<accession>A0AAN6IBT8</accession>
<evidence type="ECO:0000256" key="7">
    <source>
        <dbReference type="PIRSR" id="PIRSR602401-1"/>
    </source>
</evidence>
<evidence type="ECO:0000256" key="3">
    <source>
        <dbReference type="ARBA" id="ARBA00022723"/>
    </source>
</evidence>
<gene>
    <name evidence="8" type="ORF">EDD36DRAFT_497141</name>
</gene>
<dbReference type="SUPFAM" id="SSF48264">
    <property type="entry name" value="Cytochrome P450"/>
    <property type="match status" value="1"/>
</dbReference>
<comment type="cofactor">
    <cofactor evidence="1 7">
        <name>heme</name>
        <dbReference type="ChEBI" id="CHEBI:30413"/>
    </cofactor>
</comment>
<evidence type="ECO:0000256" key="6">
    <source>
        <dbReference type="ARBA" id="ARBA00023033"/>
    </source>
</evidence>
<reference evidence="8" key="1">
    <citation type="journal article" date="2022" name="bioRxiv">
        <title>Deciphering the potential niche of two novel black yeast fungi from a biological soil crust based on their genomes, phenotypes, and melanin regulation.</title>
        <authorList>
            <consortium name="DOE Joint Genome Institute"/>
            <person name="Carr E.C."/>
            <person name="Barton Q."/>
            <person name="Grambo S."/>
            <person name="Sullivan M."/>
            <person name="Renfro C.M."/>
            <person name="Kuo A."/>
            <person name="Pangilinan J."/>
            <person name="Lipzen A."/>
            <person name="Keymanesh K."/>
            <person name="Savage E."/>
            <person name="Barry K."/>
            <person name="Grigoriev I.V."/>
            <person name="Riekhof W.R."/>
            <person name="Harris S.S."/>
        </authorList>
    </citation>
    <scope>NUCLEOTIDE SEQUENCE</scope>
    <source>
        <strain evidence="8">JF 03-4F</strain>
    </source>
</reference>
<keyword evidence="7" id="KW-0349">Heme</keyword>
<dbReference type="GO" id="GO:0004497">
    <property type="term" value="F:monooxygenase activity"/>
    <property type="evidence" value="ECO:0007669"/>
    <property type="project" value="UniProtKB-KW"/>
</dbReference>
<keyword evidence="4" id="KW-0560">Oxidoreductase</keyword>
<dbReference type="GO" id="GO:0016705">
    <property type="term" value="F:oxidoreductase activity, acting on paired donors, with incorporation or reduction of molecular oxygen"/>
    <property type="evidence" value="ECO:0007669"/>
    <property type="project" value="InterPro"/>
</dbReference>
<evidence type="ECO:0000256" key="1">
    <source>
        <dbReference type="ARBA" id="ARBA00001971"/>
    </source>
</evidence>
<name>A0AAN6IBT8_9EURO</name>
<evidence type="ECO:0000256" key="2">
    <source>
        <dbReference type="ARBA" id="ARBA00010617"/>
    </source>
</evidence>
<dbReference type="InterPro" id="IPR036396">
    <property type="entry name" value="Cyt_P450_sf"/>
</dbReference>
<dbReference type="Gene3D" id="1.10.630.10">
    <property type="entry name" value="Cytochrome P450"/>
    <property type="match status" value="1"/>
</dbReference>
<keyword evidence="3 7" id="KW-0479">Metal-binding</keyword>
<keyword evidence="5 7" id="KW-0408">Iron</keyword>
<dbReference type="GO" id="GO:0005506">
    <property type="term" value="F:iron ion binding"/>
    <property type="evidence" value="ECO:0007669"/>
    <property type="project" value="InterPro"/>
</dbReference>
<dbReference type="PANTHER" id="PTHR46300">
    <property type="entry name" value="P450, PUTATIVE (EUROFUNG)-RELATED-RELATED"/>
    <property type="match status" value="1"/>
</dbReference>
<proteinExistence type="inferred from homology"/>
<evidence type="ECO:0000313" key="9">
    <source>
        <dbReference type="Proteomes" id="UP001203852"/>
    </source>
</evidence>
<keyword evidence="9" id="KW-1185">Reference proteome</keyword>
<dbReference type="Proteomes" id="UP001203852">
    <property type="component" value="Unassembled WGS sequence"/>
</dbReference>